<accession>A0ABX5M9S6</accession>
<sequence length="49" mass="5760">MINHQMNYISGSRLRKSLHLMMGVPEYSVYVEHISSVHPEQTIIVRETF</sequence>
<dbReference type="InterPro" id="IPR007423">
    <property type="entry name" value="Sel_put"/>
</dbReference>
<comment type="caution">
    <text evidence="1">The sequence shown here is derived from an EMBL/GenBank/DDBJ whole genome shotgun (WGS) entry which is preliminary data.</text>
</comment>
<reference evidence="1 2" key="1">
    <citation type="submission" date="2018-04" db="EMBL/GenBank/DDBJ databases">
        <title>Active sludge and wastewater microbial communities from Klosterneuburg, Austria.</title>
        <authorList>
            <person name="Wagner M."/>
        </authorList>
    </citation>
    <scope>NUCLEOTIDE SEQUENCE [LARGE SCALE GENOMIC DNA]</scope>
    <source>
        <strain evidence="1 2">Nm 57</strain>
    </source>
</reference>
<keyword evidence="2" id="KW-1185">Reference proteome</keyword>
<dbReference type="Proteomes" id="UP000247780">
    <property type="component" value="Unassembled WGS sequence"/>
</dbReference>
<evidence type="ECO:0000313" key="2">
    <source>
        <dbReference type="Proteomes" id="UP000247780"/>
    </source>
</evidence>
<name>A0ABX5M9S6_9PROT</name>
<proteinExistence type="predicted"/>
<evidence type="ECO:0000313" key="1">
    <source>
        <dbReference type="EMBL" id="PXV83616.1"/>
    </source>
</evidence>
<organism evidence="1 2">
    <name type="scientific">Nitrosomonas eutropha</name>
    <dbReference type="NCBI Taxonomy" id="916"/>
    <lineage>
        <taxon>Bacteria</taxon>
        <taxon>Pseudomonadati</taxon>
        <taxon>Pseudomonadota</taxon>
        <taxon>Betaproteobacteria</taxon>
        <taxon>Nitrosomonadales</taxon>
        <taxon>Nitrosomonadaceae</taxon>
        <taxon>Nitrosomonas</taxon>
    </lineage>
</organism>
<protein>
    <submittedName>
        <fullName evidence="1">Uncharacterized protein DUF466</fullName>
    </submittedName>
</protein>
<dbReference type="RefSeq" id="WP_107818316.1">
    <property type="nucleotide sequence ID" value="NZ_FMTW01000001.1"/>
</dbReference>
<dbReference type="EMBL" id="QICQ01000004">
    <property type="protein sequence ID" value="PXV83616.1"/>
    <property type="molecule type" value="Genomic_DNA"/>
</dbReference>
<dbReference type="Pfam" id="PF04328">
    <property type="entry name" value="Sel_put"/>
    <property type="match status" value="1"/>
</dbReference>
<gene>
    <name evidence="1" type="ORF">C8R14_10479</name>
</gene>